<evidence type="ECO:0000256" key="3">
    <source>
        <dbReference type="SAM" id="Phobius"/>
    </source>
</evidence>
<dbReference type="EnsemblMetazoa" id="BGLB028910-RA">
    <property type="protein sequence ID" value="BGLB028910-PA"/>
    <property type="gene ID" value="BGLB028910"/>
</dbReference>
<dbReference type="OrthoDB" id="6119665at2759"/>
<keyword evidence="3" id="KW-1133">Transmembrane helix</keyword>
<dbReference type="InterPro" id="IPR050541">
    <property type="entry name" value="LRR_TM_domain-containing"/>
</dbReference>
<dbReference type="InterPro" id="IPR032675">
    <property type="entry name" value="LRR_dom_sf"/>
</dbReference>
<reference evidence="4" key="1">
    <citation type="submission" date="2020-05" db="UniProtKB">
        <authorList>
            <consortium name="EnsemblMetazoa"/>
        </authorList>
    </citation>
    <scope>IDENTIFICATION</scope>
    <source>
        <strain evidence="4">BB02</strain>
    </source>
</reference>
<dbReference type="Proteomes" id="UP000076420">
    <property type="component" value="Unassembled WGS sequence"/>
</dbReference>
<dbReference type="Gene3D" id="3.80.10.10">
    <property type="entry name" value="Ribonuclease Inhibitor"/>
    <property type="match status" value="1"/>
</dbReference>
<dbReference type="VEuPathDB" id="VectorBase:BGLB028910"/>
<protein>
    <recommendedName>
        <fullName evidence="6">LRRNT domain-containing protein</fullName>
    </recommendedName>
</protein>
<dbReference type="SMART" id="SM00369">
    <property type="entry name" value="LRR_TYP"/>
    <property type="match status" value="3"/>
</dbReference>
<dbReference type="PANTHER" id="PTHR24369:SF216">
    <property type="entry name" value="CD180 MOLECULE"/>
    <property type="match status" value="1"/>
</dbReference>
<keyword evidence="3" id="KW-0812">Transmembrane</keyword>
<dbReference type="KEGG" id="bgt:106067074"/>
<keyword evidence="3" id="KW-0472">Membrane</keyword>
<dbReference type="Pfam" id="PF13855">
    <property type="entry name" value="LRR_8"/>
    <property type="match status" value="1"/>
</dbReference>
<keyword evidence="1" id="KW-0433">Leucine-rich repeat</keyword>
<dbReference type="InterPro" id="IPR003591">
    <property type="entry name" value="Leu-rich_rpt_typical-subtyp"/>
</dbReference>
<dbReference type="InterPro" id="IPR001611">
    <property type="entry name" value="Leu-rich_rpt"/>
</dbReference>
<name>A0A2C9LAA2_BIOGL</name>
<feature type="transmembrane region" description="Helical" evidence="3">
    <location>
        <begin position="6"/>
        <end position="26"/>
    </location>
</feature>
<keyword evidence="2" id="KW-0677">Repeat</keyword>
<dbReference type="STRING" id="6526.A0A2C9LAA2"/>
<dbReference type="SUPFAM" id="SSF52058">
    <property type="entry name" value="L domain-like"/>
    <property type="match status" value="1"/>
</dbReference>
<dbReference type="VEuPathDB" id="VectorBase:BGLAX_044974"/>
<dbReference type="PANTHER" id="PTHR24369">
    <property type="entry name" value="ANTIGEN BSP, PUTATIVE-RELATED"/>
    <property type="match status" value="1"/>
</dbReference>
<evidence type="ECO:0000256" key="2">
    <source>
        <dbReference type="ARBA" id="ARBA00022737"/>
    </source>
</evidence>
<evidence type="ECO:0000313" key="4">
    <source>
        <dbReference type="EnsemblMetazoa" id="BGLB028910-PA"/>
    </source>
</evidence>
<organism evidence="4 5">
    <name type="scientific">Biomphalaria glabrata</name>
    <name type="common">Bloodfluke planorb</name>
    <name type="synonym">Freshwater snail</name>
    <dbReference type="NCBI Taxonomy" id="6526"/>
    <lineage>
        <taxon>Eukaryota</taxon>
        <taxon>Metazoa</taxon>
        <taxon>Spiralia</taxon>
        <taxon>Lophotrochozoa</taxon>
        <taxon>Mollusca</taxon>
        <taxon>Gastropoda</taxon>
        <taxon>Heterobranchia</taxon>
        <taxon>Euthyneura</taxon>
        <taxon>Panpulmonata</taxon>
        <taxon>Hygrophila</taxon>
        <taxon>Lymnaeoidea</taxon>
        <taxon>Planorbidae</taxon>
        <taxon>Biomphalaria</taxon>
    </lineage>
</organism>
<gene>
    <name evidence="4" type="primary">106067074</name>
</gene>
<sequence>MFVGESSFFLVNVSWMVFITMHAAIIQSNFTTMSSNQSVVFRCCSVFTMNETLVANCSNLNWTFVHLRCVPVITEVLLLDRNNLTTLTNGSFQTLTSLRQLSIQSSNVHRIEIDTFLGLSLLQTLNLENNKLSDIGNSFNPQTFRHLLRTSSEFKFWNASSLNCFCEVSLSKSSGSYFSLLKLIRLSIVNLELHNPTKLSFVMLVTIEQFKVRLFSWVKYENSDPTCKVAELSIERRDKLCK</sequence>
<evidence type="ECO:0008006" key="6">
    <source>
        <dbReference type="Google" id="ProtNLM"/>
    </source>
</evidence>
<evidence type="ECO:0000313" key="5">
    <source>
        <dbReference type="Proteomes" id="UP000076420"/>
    </source>
</evidence>
<dbReference type="AlphaFoldDB" id="A0A2C9LAA2"/>
<dbReference type="GO" id="GO:0005886">
    <property type="term" value="C:plasma membrane"/>
    <property type="evidence" value="ECO:0007669"/>
    <property type="project" value="TreeGrafter"/>
</dbReference>
<proteinExistence type="predicted"/>
<evidence type="ECO:0000256" key="1">
    <source>
        <dbReference type="ARBA" id="ARBA00022614"/>
    </source>
</evidence>
<dbReference type="PROSITE" id="PS51450">
    <property type="entry name" value="LRR"/>
    <property type="match status" value="1"/>
</dbReference>
<accession>A0A2C9LAA2</accession>